<comment type="caution">
    <text evidence="2">The sequence shown here is derived from an EMBL/GenBank/DDBJ whole genome shotgun (WGS) entry which is preliminary data.</text>
</comment>
<evidence type="ECO:0000313" key="2">
    <source>
        <dbReference type="EMBL" id="PDH37867.1"/>
    </source>
</evidence>
<dbReference type="AlphaFoldDB" id="A0A2A5WNP6"/>
<name>A0A2A5WNP6_9GAMM</name>
<gene>
    <name evidence="2" type="ORF">CNE99_07660</name>
</gene>
<dbReference type="Proteomes" id="UP000219327">
    <property type="component" value="Unassembled WGS sequence"/>
</dbReference>
<keyword evidence="1" id="KW-0812">Transmembrane</keyword>
<feature type="transmembrane region" description="Helical" evidence="1">
    <location>
        <begin position="45"/>
        <end position="64"/>
    </location>
</feature>
<keyword evidence="1" id="KW-1133">Transmembrane helix</keyword>
<keyword evidence="1" id="KW-0472">Membrane</keyword>
<proteinExistence type="predicted"/>
<evidence type="ECO:0000256" key="1">
    <source>
        <dbReference type="SAM" id="Phobius"/>
    </source>
</evidence>
<dbReference type="EMBL" id="NTKD01000043">
    <property type="protein sequence ID" value="PDH37867.1"/>
    <property type="molecule type" value="Genomic_DNA"/>
</dbReference>
<feature type="transmembrane region" description="Helical" evidence="1">
    <location>
        <begin position="12"/>
        <end position="33"/>
    </location>
</feature>
<sequence length="67" mass="7509">MKFVSVKPITLIRATTILFLGIVCGIQLGLYMFDYYDDGIAEFQSLVIGLIMVLCALAFVVLQFRSE</sequence>
<protein>
    <submittedName>
        <fullName evidence="2">Uncharacterized protein</fullName>
    </submittedName>
</protein>
<accession>A0A2A5WNP6</accession>
<organism evidence="2 3">
    <name type="scientific">OM182 bacterium MED-G24</name>
    <dbReference type="NCBI Taxonomy" id="1986255"/>
    <lineage>
        <taxon>Bacteria</taxon>
        <taxon>Pseudomonadati</taxon>
        <taxon>Pseudomonadota</taxon>
        <taxon>Gammaproteobacteria</taxon>
        <taxon>OMG group</taxon>
        <taxon>OM182 clade</taxon>
    </lineage>
</organism>
<evidence type="ECO:0000313" key="3">
    <source>
        <dbReference type="Proteomes" id="UP000219327"/>
    </source>
</evidence>
<reference evidence="2 3" key="1">
    <citation type="submission" date="2017-08" db="EMBL/GenBank/DDBJ databases">
        <title>Fine stratification of microbial communities through a metagenomic profile of the photic zone.</title>
        <authorList>
            <person name="Haro-Moreno J.M."/>
            <person name="Lopez-Perez M."/>
            <person name="De La Torre J."/>
            <person name="Picazo A."/>
            <person name="Camacho A."/>
            <person name="Rodriguez-Valera F."/>
        </authorList>
    </citation>
    <scope>NUCLEOTIDE SEQUENCE [LARGE SCALE GENOMIC DNA]</scope>
    <source>
        <strain evidence="2">MED-G24</strain>
    </source>
</reference>